<organism evidence="2 3">
    <name type="scientific">Cryptolaemus montrouzieri</name>
    <dbReference type="NCBI Taxonomy" id="559131"/>
    <lineage>
        <taxon>Eukaryota</taxon>
        <taxon>Metazoa</taxon>
        <taxon>Ecdysozoa</taxon>
        <taxon>Arthropoda</taxon>
        <taxon>Hexapoda</taxon>
        <taxon>Insecta</taxon>
        <taxon>Pterygota</taxon>
        <taxon>Neoptera</taxon>
        <taxon>Endopterygota</taxon>
        <taxon>Coleoptera</taxon>
        <taxon>Polyphaga</taxon>
        <taxon>Cucujiformia</taxon>
        <taxon>Coccinelloidea</taxon>
        <taxon>Coccinellidae</taxon>
        <taxon>Scymninae</taxon>
        <taxon>Scymnini</taxon>
        <taxon>Cryptolaemus</taxon>
    </lineage>
</organism>
<keyword evidence="3" id="KW-1185">Reference proteome</keyword>
<feature type="region of interest" description="Disordered" evidence="1">
    <location>
        <begin position="15"/>
        <end position="70"/>
    </location>
</feature>
<accession>A0ABD2NVN4</accession>
<feature type="compositionally biased region" description="Basic and acidic residues" evidence="1">
    <location>
        <begin position="58"/>
        <end position="70"/>
    </location>
</feature>
<evidence type="ECO:0000313" key="3">
    <source>
        <dbReference type="Proteomes" id="UP001516400"/>
    </source>
</evidence>
<name>A0ABD2NVN4_9CUCU</name>
<proteinExistence type="predicted"/>
<dbReference type="Proteomes" id="UP001516400">
    <property type="component" value="Unassembled WGS sequence"/>
</dbReference>
<feature type="region of interest" description="Disordered" evidence="1">
    <location>
        <begin position="119"/>
        <end position="142"/>
    </location>
</feature>
<evidence type="ECO:0000313" key="2">
    <source>
        <dbReference type="EMBL" id="KAL3282685.1"/>
    </source>
</evidence>
<feature type="compositionally biased region" description="Basic residues" evidence="1">
    <location>
        <begin position="43"/>
        <end position="57"/>
    </location>
</feature>
<dbReference type="EMBL" id="JABFTP020000144">
    <property type="protein sequence ID" value="KAL3282685.1"/>
    <property type="molecule type" value="Genomic_DNA"/>
</dbReference>
<comment type="caution">
    <text evidence="2">The sequence shown here is derived from an EMBL/GenBank/DDBJ whole genome shotgun (WGS) entry which is preliminary data.</text>
</comment>
<gene>
    <name evidence="2" type="ORF">HHI36_005859</name>
</gene>
<feature type="compositionally biased region" description="Polar residues" evidence="1">
    <location>
        <begin position="15"/>
        <end position="34"/>
    </location>
</feature>
<protein>
    <submittedName>
        <fullName evidence="2">Uncharacterized protein</fullName>
    </submittedName>
</protein>
<evidence type="ECO:0000256" key="1">
    <source>
        <dbReference type="SAM" id="MobiDB-lite"/>
    </source>
</evidence>
<dbReference type="Gene3D" id="1.10.10.2590">
    <property type="entry name" value="BEN domain"/>
    <property type="match status" value="1"/>
</dbReference>
<reference evidence="2 3" key="1">
    <citation type="journal article" date="2021" name="BMC Biol.">
        <title>Horizontally acquired antibacterial genes associated with adaptive radiation of ladybird beetles.</title>
        <authorList>
            <person name="Li H.S."/>
            <person name="Tang X.F."/>
            <person name="Huang Y.H."/>
            <person name="Xu Z.Y."/>
            <person name="Chen M.L."/>
            <person name="Du X.Y."/>
            <person name="Qiu B.Y."/>
            <person name="Chen P.T."/>
            <person name="Zhang W."/>
            <person name="Slipinski A."/>
            <person name="Escalona H.E."/>
            <person name="Waterhouse R.M."/>
            <person name="Zwick A."/>
            <person name="Pang H."/>
        </authorList>
    </citation>
    <scope>NUCLEOTIDE SEQUENCE [LARGE SCALE GENOMIC DNA]</scope>
    <source>
        <strain evidence="2">SYSU2018</strain>
    </source>
</reference>
<sequence length="142" mass="16282">MKLSLCYFLDNSVPNVSSQESLEESTVSPTSSCMTPREESIKSKKHHKSKRTSKNSKKHSETKEFHDNIHTEDDEVLVGAGGTTLPRSEYEKLDFRRMKYIIAVRRLLNLKFNREELGMHSQTGKESPAYRSQSKKTTESIT</sequence>
<dbReference type="AlphaFoldDB" id="A0ABD2NVN4"/>